<evidence type="ECO:0000256" key="1">
    <source>
        <dbReference type="SAM" id="MobiDB-lite"/>
    </source>
</evidence>
<evidence type="ECO:0000313" key="2">
    <source>
        <dbReference type="EnsemblMetazoa" id="GPPI000627-PA"/>
    </source>
</evidence>
<organism evidence="2 3">
    <name type="scientific">Glossina palpalis gambiensis</name>
    <dbReference type="NCBI Taxonomy" id="67801"/>
    <lineage>
        <taxon>Eukaryota</taxon>
        <taxon>Metazoa</taxon>
        <taxon>Ecdysozoa</taxon>
        <taxon>Arthropoda</taxon>
        <taxon>Hexapoda</taxon>
        <taxon>Insecta</taxon>
        <taxon>Pterygota</taxon>
        <taxon>Neoptera</taxon>
        <taxon>Endopterygota</taxon>
        <taxon>Diptera</taxon>
        <taxon>Brachycera</taxon>
        <taxon>Muscomorpha</taxon>
        <taxon>Hippoboscoidea</taxon>
        <taxon>Glossinidae</taxon>
        <taxon>Glossina</taxon>
    </lineage>
</organism>
<dbReference type="EMBL" id="JXJN01030254">
    <property type="status" value="NOT_ANNOTATED_CDS"/>
    <property type="molecule type" value="Genomic_DNA"/>
</dbReference>
<reference evidence="2" key="2">
    <citation type="submission" date="2020-05" db="UniProtKB">
        <authorList>
            <consortium name="EnsemblMetazoa"/>
        </authorList>
    </citation>
    <scope>IDENTIFICATION</scope>
    <source>
        <strain evidence="2">IAEA</strain>
    </source>
</reference>
<accession>A0A1B0AL76</accession>
<dbReference type="Proteomes" id="UP000092460">
    <property type="component" value="Unassembled WGS sequence"/>
</dbReference>
<keyword evidence="3" id="KW-1185">Reference proteome</keyword>
<dbReference type="VEuPathDB" id="VectorBase:GPPI000627"/>
<feature type="compositionally biased region" description="Polar residues" evidence="1">
    <location>
        <begin position="104"/>
        <end position="113"/>
    </location>
</feature>
<feature type="compositionally biased region" description="Low complexity" evidence="1">
    <location>
        <begin position="78"/>
        <end position="87"/>
    </location>
</feature>
<evidence type="ECO:0000313" key="3">
    <source>
        <dbReference type="Proteomes" id="UP000092460"/>
    </source>
</evidence>
<sequence length="132" mass="14931">MGRCQSTPGLVESCGRTTLEDMYLPPPSVPLVPHSMQQLSRHEYQLQQQQTQSLAYSRAPSPRTSQTYTERIIRTVESPGSMSPSVHSSDDRPRSRATSHHSTRPQSQPSRTGSLLLLSLRRRKSLLFTFYC</sequence>
<feature type="region of interest" description="Disordered" evidence="1">
    <location>
        <begin position="25"/>
        <end position="116"/>
    </location>
</feature>
<protein>
    <submittedName>
        <fullName evidence="2">Uncharacterized protein</fullName>
    </submittedName>
</protein>
<dbReference type="AlphaFoldDB" id="A0A1B0AL76"/>
<dbReference type="EnsemblMetazoa" id="GPPI000627-RA">
    <property type="protein sequence ID" value="GPPI000627-PA"/>
    <property type="gene ID" value="GPPI000627"/>
</dbReference>
<proteinExistence type="predicted"/>
<reference evidence="3" key="1">
    <citation type="submission" date="2015-01" db="EMBL/GenBank/DDBJ databases">
        <authorList>
            <person name="Aksoy S."/>
            <person name="Warren W."/>
            <person name="Wilson R.K."/>
        </authorList>
    </citation>
    <scope>NUCLEOTIDE SEQUENCE [LARGE SCALE GENOMIC DNA]</scope>
    <source>
        <strain evidence="3">IAEA</strain>
    </source>
</reference>
<name>A0A1B0AL76_9MUSC</name>